<keyword evidence="1" id="KW-0472">Membrane</keyword>
<keyword evidence="1" id="KW-1133">Transmembrane helix</keyword>
<reference evidence="3 4" key="3">
    <citation type="submission" date="2019-07" db="EMBL/GenBank/DDBJ databases">
        <authorList>
            <person name="Papic B."/>
        </authorList>
    </citation>
    <scope>NUCLEOTIDE SEQUENCE [LARGE SCALE GENOMIC DNA]</scope>
    <source>
        <strain evidence="3 4">L8b</strain>
    </source>
</reference>
<gene>
    <name evidence="3" type="ORF">FNE76_06425</name>
</gene>
<evidence type="ECO:0000313" key="4">
    <source>
        <dbReference type="Proteomes" id="UP000319322"/>
    </source>
</evidence>
<feature type="transmembrane region" description="Helical" evidence="1">
    <location>
        <begin position="7"/>
        <end position="28"/>
    </location>
</feature>
<evidence type="ECO:0000313" key="3">
    <source>
        <dbReference type="EMBL" id="TSA81759.1"/>
    </source>
</evidence>
<dbReference type="GO" id="GO:0006188">
    <property type="term" value="P:IMP biosynthetic process"/>
    <property type="evidence" value="ECO:0007669"/>
    <property type="project" value="InterPro"/>
</dbReference>
<dbReference type="RefSeq" id="WP_120947848.1">
    <property type="nucleotide sequence ID" value="NZ_QXQP01000001.1"/>
</dbReference>
<evidence type="ECO:0000259" key="2">
    <source>
        <dbReference type="Pfam" id="PF07826"/>
    </source>
</evidence>
<dbReference type="EMBL" id="VKGC01000018">
    <property type="protein sequence ID" value="TSA81759.1"/>
    <property type="molecule type" value="Genomic_DNA"/>
</dbReference>
<keyword evidence="3" id="KW-0378">Hydrolase</keyword>
<keyword evidence="1" id="KW-0812">Transmembrane</keyword>
<dbReference type="InterPro" id="IPR020600">
    <property type="entry name" value="IMP_cyclohydrolase-like"/>
</dbReference>
<reference evidence="3 4" key="1">
    <citation type="submission" date="2019-07" db="EMBL/GenBank/DDBJ databases">
        <title>Helicobacter labacensis sp. nov., Helicobacter mehlei sp. nov. and Helicobacter vulpis sp. nov., isolated from gastric mucosa of red fox (Vulpis vulpis).</title>
        <authorList>
            <person name="Kusar D."/>
            <person name="Gruntar I."/>
            <person name="Pate M."/>
            <person name="Zajc U."/>
            <person name="Ocepek M."/>
        </authorList>
    </citation>
    <scope>NUCLEOTIDE SEQUENCE [LARGE SCALE GENOMIC DNA]</scope>
    <source>
        <strain evidence="3 4">L8b</strain>
    </source>
</reference>
<dbReference type="GO" id="GO:0003937">
    <property type="term" value="F:IMP cyclohydrolase activity"/>
    <property type="evidence" value="ECO:0007669"/>
    <property type="project" value="InterPro"/>
</dbReference>
<reference evidence="4" key="2">
    <citation type="submission" date="2019-07" db="EMBL/GenBank/DDBJ databases">
        <title>Helicobacter labacensis sp. nov., Helicobacter mehlei sp. nov. and Helicobacter vulpis sp. nov., isolated from gastric mucosa of red fox (Vulpis vulpis).</title>
        <authorList>
            <person name="Papic B."/>
        </authorList>
    </citation>
    <scope>NUCLEOTIDE SEQUENCE [LARGE SCALE GENOMIC DNA]</scope>
    <source>
        <strain evidence="4">L8b</strain>
    </source>
</reference>
<dbReference type="Proteomes" id="UP000319322">
    <property type="component" value="Unassembled WGS sequence"/>
</dbReference>
<dbReference type="Gene3D" id="3.60.20.20">
    <property type="entry name" value="Inosine monophosphate cyclohydrolase-like"/>
    <property type="match status" value="1"/>
</dbReference>
<keyword evidence="4" id="KW-1185">Reference proteome</keyword>
<accession>A0A553UNG2</accession>
<evidence type="ECO:0000256" key="1">
    <source>
        <dbReference type="SAM" id="Phobius"/>
    </source>
</evidence>
<dbReference type="Pfam" id="PF07826">
    <property type="entry name" value="IMP_cyclohyd"/>
    <property type="match status" value="1"/>
</dbReference>
<proteinExistence type="predicted"/>
<feature type="domain" description="Inosine monophosphate cyclohydrolase-like" evidence="2">
    <location>
        <begin position="7"/>
        <end position="207"/>
    </location>
</feature>
<dbReference type="OrthoDB" id="2676808at2"/>
<dbReference type="InterPro" id="IPR036795">
    <property type="entry name" value="IMP_cyclohydrolase-like_sf"/>
</dbReference>
<dbReference type="AlphaFoldDB" id="A0A553UNG2"/>
<name>A0A553UNG2_9HELI</name>
<sequence length="226" mass="25011">MLGKQRYFGRGILIGASGDCVFLGYFLMGRSGASQNRFLSLEGDNVKISLLEPTTQDTTLILYPPLVHVGDRQIVISNGSQTEAIVQTLQEEGSFEGALRTQTFEPDAPHFTPRISALVCLDGADFSYQLSLIKALEPPACARFFYKYESVAGRGHFLHTYDHDNDPLPAFCGEPKPLTIPPSLTEWGESLWEALDSEYKVALCVQSVHLKSGQVKTLIFNRKTHA</sequence>
<protein>
    <submittedName>
        <fullName evidence="3">IMP cyclohydrolase</fullName>
    </submittedName>
</protein>
<organism evidence="3 4">
    <name type="scientific">Helicobacter mehlei</name>
    <dbReference type="NCBI Taxonomy" id="2316080"/>
    <lineage>
        <taxon>Bacteria</taxon>
        <taxon>Pseudomonadati</taxon>
        <taxon>Campylobacterota</taxon>
        <taxon>Epsilonproteobacteria</taxon>
        <taxon>Campylobacterales</taxon>
        <taxon>Helicobacteraceae</taxon>
        <taxon>Helicobacter</taxon>
    </lineage>
</organism>
<dbReference type="SUPFAM" id="SSF75569">
    <property type="entry name" value="Archaeal IMP cyclohydrolase PurO"/>
    <property type="match status" value="1"/>
</dbReference>
<comment type="caution">
    <text evidence="3">The sequence shown here is derived from an EMBL/GenBank/DDBJ whole genome shotgun (WGS) entry which is preliminary data.</text>
</comment>